<feature type="region of interest" description="Disordered" evidence="1">
    <location>
        <begin position="1"/>
        <end position="34"/>
    </location>
</feature>
<accession>A0A0U3FHM5</accession>
<name>A0A0U3FHM5_9MICC</name>
<feature type="compositionally biased region" description="Basic and acidic residues" evidence="1">
    <location>
        <begin position="272"/>
        <end position="282"/>
    </location>
</feature>
<dbReference type="EMBL" id="CP013747">
    <property type="protein sequence ID" value="ALV43177.1"/>
    <property type="molecule type" value="Genomic_DNA"/>
</dbReference>
<dbReference type="AlphaFoldDB" id="A0A0U3FHM5"/>
<dbReference type="KEGG" id="psul:AU252_20100"/>
<dbReference type="InterPro" id="IPR001932">
    <property type="entry name" value="PPM-type_phosphatase-like_dom"/>
</dbReference>
<dbReference type="Pfam" id="PF13672">
    <property type="entry name" value="PP2C_2"/>
    <property type="match status" value="1"/>
</dbReference>
<feature type="domain" description="PPM-type phosphatase" evidence="2">
    <location>
        <begin position="20"/>
        <end position="250"/>
    </location>
</feature>
<sequence length="296" mass="30741">MTGIEGPASEPGPARRITVDFGASSNTGRRRTSNEDSYLAGGALFLVADGMGGHDAGEVASSMVVSSFEELALRPSVGLDDVRQTISQATRRVLGLPATGKSAGTTLTGVAISEAGGLPYWLVLNIGDSRTYRLAGSSLEQISVDHSVVQEQVDRGELTSAEAAGSPGRNVVTRAIGAGSSGEADYWFVPAEAGDRMLVCSDGLTNELADARILEVLLEESSPQDAATRLVHEALLHGGRDNVTVLVVDATAVDGQGSELPTTSPQHAGSAGEHHDPDETIPREALASLRRTGEEK</sequence>
<dbReference type="Proteomes" id="UP000065151">
    <property type="component" value="Chromosome"/>
</dbReference>
<evidence type="ECO:0000259" key="2">
    <source>
        <dbReference type="PROSITE" id="PS51746"/>
    </source>
</evidence>
<dbReference type="GO" id="GO:0004722">
    <property type="term" value="F:protein serine/threonine phosphatase activity"/>
    <property type="evidence" value="ECO:0007669"/>
    <property type="project" value="InterPro"/>
</dbReference>
<feature type="region of interest" description="Disordered" evidence="1">
    <location>
        <begin position="256"/>
        <end position="296"/>
    </location>
</feature>
<dbReference type="STRING" id="121292.AU252_20100"/>
<organism evidence="3">
    <name type="scientific">Pseudarthrobacter sulfonivorans</name>
    <dbReference type="NCBI Taxonomy" id="121292"/>
    <lineage>
        <taxon>Bacteria</taxon>
        <taxon>Bacillati</taxon>
        <taxon>Actinomycetota</taxon>
        <taxon>Actinomycetes</taxon>
        <taxon>Micrococcales</taxon>
        <taxon>Micrococcaceae</taxon>
        <taxon>Pseudarthrobacter</taxon>
    </lineage>
</organism>
<dbReference type="PROSITE" id="PS51746">
    <property type="entry name" value="PPM_2"/>
    <property type="match status" value="1"/>
</dbReference>
<dbReference type="CDD" id="cd00143">
    <property type="entry name" value="PP2Cc"/>
    <property type="match status" value="1"/>
</dbReference>
<gene>
    <name evidence="3" type="ORF">AU252_20100</name>
</gene>
<evidence type="ECO:0000313" key="3">
    <source>
        <dbReference type="EMBL" id="ALV43177.1"/>
    </source>
</evidence>
<evidence type="ECO:0000256" key="1">
    <source>
        <dbReference type="SAM" id="MobiDB-lite"/>
    </source>
</evidence>
<dbReference type="Gene3D" id="3.60.40.10">
    <property type="entry name" value="PPM-type phosphatase domain"/>
    <property type="match status" value="1"/>
</dbReference>
<dbReference type="RefSeq" id="WP_058932224.1">
    <property type="nucleotide sequence ID" value="NZ_CP013747.1"/>
</dbReference>
<dbReference type="PANTHER" id="PTHR47992">
    <property type="entry name" value="PROTEIN PHOSPHATASE"/>
    <property type="match status" value="1"/>
</dbReference>
<dbReference type="InterPro" id="IPR015655">
    <property type="entry name" value="PP2C"/>
</dbReference>
<proteinExistence type="predicted"/>
<protein>
    <recommendedName>
        <fullName evidence="2">PPM-type phosphatase domain-containing protein</fullName>
    </recommendedName>
</protein>
<evidence type="ECO:0000313" key="4">
    <source>
        <dbReference type="Proteomes" id="UP000065151"/>
    </source>
</evidence>
<dbReference type="SMART" id="SM00331">
    <property type="entry name" value="PP2C_SIG"/>
    <property type="match status" value="1"/>
</dbReference>
<dbReference type="SMART" id="SM00332">
    <property type="entry name" value="PP2Cc"/>
    <property type="match status" value="1"/>
</dbReference>
<dbReference type="InterPro" id="IPR036457">
    <property type="entry name" value="PPM-type-like_dom_sf"/>
</dbReference>
<reference evidence="3 4" key="1">
    <citation type="submission" date="2015-12" db="EMBL/GenBank/DDBJ databases">
        <authorList>
            <person name="Shamseldin A."/>
            <person name="Moawad H."/>
            <person name="Abd El-Rahim W.M."/>
            <person name="Sadowsky M.J."/>
        </authorList>
    </citation>
    <scope>NUCLEOTIDE SEQUENCE [LARGE SCALE GENOMIC DNA]</scope>
    <source>
        <strain evidence="3 4">Ar51</strain>
    </source>
</reference>
<dbReference type="SUPFAM" id="SSF81606">
    <property type="entry name" value="PP2C-like"/>
    <property type="match status" value="1"/>
</dbReference>